<keyword evidence="5" id="KW-1185">Reference proteome</keyword>
<keyword evidence="1 2" id="KW-0732">Signal</keyword>
<feature type="signal peptide" evidence="2">
    <location>
        <begin position="1"/>
        <end position="25"/>
    </location>
</feature>
<feature type="domain" description="Solute-binding protein family 3/N-terminal" evidence="3">
    <location>
        <begin position="30"/>
        <end position="253"/>
    </location>
</feature>
<dbReference type="InterPro" id="IPR001638">
    <property type="entry name" value="Solute-binding_3/MltF_N"/>
</dbReference>
<organism evidence="4 5">
    <name type="scientific">Chromobacterium rhizoryzae</name>
    <dbReference type="NCBI Taxonomy" id="1778675"/>
    <lineage>
        <taxon>Bacteria</taxon>
        <taxon>Pseudomonadati</taxon>
        <taxon>Pseudomonadota</taxon>
        <taxon>Betaproteobacteria</taxon>
        <taxon>Neisseriales</taxon>
        <taxon>Chromobacteriaceae</taxon>
        <taxon>Chromobacterium</taxon>
    </lineage>
</organism>
<accession>A0AAD0RUE3</accession>
<dbReference type="Proteomes" id="UP000259465">
    <property type="component" value="Chromosome"/>
</dbReference>
<dbReference type="PANTHER" id="PTHR35936">
    <property type="entry name" value="MEMBRANE-BOUND LYTIC MUREIN TRANSGLYCOSYLASE F"/>
    <property type="match status" value="1"/>
</dbReference>
<evidence type="ECO:0000313" key="4">
    <source>
        <dbReference type="EMBL" id="AXT48797.1"/>
    </source>
</evidence>
<sequence>MTASIRRLGLTLLLLCASLAAPCRGQDAETLTVAVDANAPPFMYEENERVGGLYPRLVSAVCDKAGIPHVFRALTWRRALFELDRSAMAAAGIYKTVNREQRYDFSLPLYQERIVVVYLRQHPIEFRGLPDLDNKRVGVMAGWSYGDEFDRARADKRFIAYEGDSDRQNLLLLQRGNLDAVLAIQEAMDARLQNGAYSNLAVAPAILASKATYLAINKTSPQLPLLQRFNQALEKMRQDGSYQQLVKQFFAGHASSKP</sequence>
<feature type="chain" id="PRO_5041925189" description="Solute-binding protein family 3/N-terminal domain-containing protein" evidence="2">
    <location>
        <begin position="26"/>
        <end position="258"/>
    </location>
</feature>
<evidence type="ECO:0000313" key="5">
    <source>
        <dbReference type="Proteomes" id="UP000259465"/>
    </source>
</evidence>
<dbReference type="PANTHER" id="PTHR35936:SF35">
    <property type="entry name" value="L-CYSTINE-BINDING PROTEIN TCYJ"/>
    <property type="match status" value="1"/>
</dbReference>
<dbReference type="SMART" id="SM00062">
    <property type="entry name" value="PBPb"/>
    <property type="match status" value="1"/>
</dbReference>
<dbReference type="Gene3D" id="3.40.190.10">
    <property type="entry name" value="Periplasmic binding protein-like II"/>
    <property type="match status" value="2"/>
</dbReference>
<dbReference type="KEGG" id="crz:D1345_22675"/>
<dbReference type="AlphaFoldDB" id="A0AAD0RUE3"/>
<name>A0AAD0RUE3_9NEIS</name>
<evidence type="ECO:0000256" key="1">
    <source>
        <dbReference type="ARBA" id="ARBA00022729"/>
    </source>
</evidence>
<dbReference type="GeneID" id="58562437"/>
<dbReference type="Pfam" id="PF00497">
    <property type="entry name" value="SBP_bac_3"/>
    <property type="match status" value="1"/>
</dbReference>
<reference evidence="4 5" key="1">
    <citation type="submission" date="2018-08" db="EMBL/GenBank/DDBJ databases">
        <title>Complete genome sequence of JP2-74.</title>
        <authorList>
            <person name="Wu L."/>
        </authorList>
    </citation>
    <scope>NUCLEOTIDE SEQUENCE [LARGE SCALE GENOMIC DNA]</scope>
    <source>
        <strain evidence="4 5">JP2-74</strain>
    </source>
</reference>
<gene>
    <name evidence="4" type="ORF">D1345_22675</name>
</gene>
<dbReference type="RefSeq" id="WP_019104643.1">
    <property type="nucleotide sequence ID" value="NZ_CP031968.1"/>
</dbReference>
<dbReference type="SUPFAM" id="SSF53850">
    <property type="entry name" value="Periplasmic binding protein-like II"/>
    <property type="match status" value="1"/>
</dbReference>
<protein>
    <recommendedName>
        <fullName evidence="3">Solute-binding protein family 3/N-terminal domain-containing protein</fullName>
    </recommendedName>
</protein>
<dbReference type="EMBL" id="CP031968">
    <property type="protein sequence ID" value="AXT48797.1"/>
    <property type="molecule type" value="Genomic_DNA"/>
</dbReference>
<proteinExistence type="predicted"/>
<evidence type="ECO:0000259" key="3">
    <source>
        <dbReference type="SMART" id="SM00062"/>
    </source>
</evidence>
<evidence type="ECO:0000256" key="2">
    <source>
        <dbReference type="SAM" id="SignalP"/>
    </source>
</evidence>